<keyword evidence="11 13" id="KW-0411">Iron-sulfur</keyword>
<dbReference type="PIRSF" id="PIRSF000310">
    <property type="entry name" value="NiFe_hyd_ssu"/>
    <property type="match status" value="1"/>
</dbReference>
<evidence type="ECO:0000313" key="16">
    <source>
        <dbReference type="EMBL" id="STY69999.1"/>
    </source>
</evidence>
<evidence type="ECO:0000256" key="10">
    <source>
        <dbReference type="ARBA" id="ARBA00023004"/>
    </source>
</evidence>
<dbReference type="STRING" id="1122216.GCA_000423385_00015"/>
<feature type="domain" description="Cytochrome-c3 hydrogenase C-terminal" evidence="15">
    <location>
        <begin position="226"/>
        <end position="306"/>
    </location>
</feature>
<dbReference type="SUPFAM" id="SSF56770">
    <property type="entry name" value="HydA/Nqo6-like"/>
    <property type="match status" value="1"/>
</dbReference>
<comment type="subcellular location">
    <subcellularLocation>
        <location evidence="2">Cell membrane</location>
    </subcellularLocation>
</comment>
<accession>A0A378NQQ1</accession>
<feature type="binding site" evidence="13">
    <location>
        <position position="61"/>
    </location>
    <ligand>
        <name>[4Fe-4S] cluster</name>
        <dbReference type="ChEBI" id="CHEBI:49883"/>
        <label>1</label>
    </ligand>
</feature>
<dbReference type="GO" id="GO:0005886">
    <property type="term" value="C:plasma membrane"/>
    <property type="evidence" value="ECO:0007669"/>
    <property type="project" value="UniProtKB-SubCell"/>
</dbReference>
<feature type="binding site" evidence="13">
    <location>
        <position position="259"/>
    </location>
    <ligand>
        <name>[4Fe-4S] cluster</name>
        <dbReference type="ChEBI" id="CHEBI:49883"/>
        <label>2</label>
    </ligand>
</feature>
<feature type="binding site" evidence="13">
    <location>
        <position position="234"/>
    </location>
    <ligand>
        <name>[4Fe-4S] cluster</name>
        <dbReference type="ChEBI" id="CHEBI:49883"/>
        <label>2</label>
    </ligand>
</feature>
<evidence type="ECO:0000256" key="13">
    <source>
        <dbReference type="PIRSR" id="PIRSR000310-1"/>
    </source>
</evidence>
<dbReference type="GO" id="GO:0046872">
    <property type="term" value="F:metal ion binding"/>
    <property type="evidence" value="ECO:0007669"/>
    <property type="project" value="UniProtKB-KW"/>
</dbReference>
<evidence type="ECO:0000256" key="1">
    <source>
        <dbReference type="ARBA" id="ARBA00001966"/>
    </source>
</evidence>
<dbReference type="GO" id="GO:0009055">
    <property type="term" value="F:electron transfer activity"/>
    <property type="evidence" value="ECO:0007669"/>
    <property type="project" value="TreeGrafter"/>
</dbReference>
<dbReference type="PROSITE" id="PS51318">
    <property type="entry name" value="TAT"/>
    <property type="match status" value="1"/>
</dbReference>
<evidence type="ECO:0000256" key="8">
    <source>
        <dbReference type="ARBA" id="ARBA00022729"/>
    </source>
</evidence>
<keyword evidence="9 16" id="KW-0560">Oxidoreductase</keyword>
<reference evidence="16 17" key="1">
    <citation type="submission" date="2018-06" db="EMBL/GenBank/DDBJ databases">
        <authorList>
            <consortium name="Pathogen Informatics"/>
            <person name="Doyle S."/>
        </authorList>
    </citation>
    <scope>NUCLEOTIDE SEQUENCE [LARGE SCALE GENOMIC DNA]</scope>
    <source>
        <strain evidence="16 17">NCTC10571</strain>
    </source>
</reference>
<feature type="binding site" evidence="13">
    <location>
        <position position="193"/>
    </location>
    <ligand>
        <name>[4Fe-4S] cluster</name>
        <dbReference type="ChEBI" id="CHEBI:49883"/>
        <label>1</label>
    </ligand>
</feature>
<gene>
    <name evidence="16" type="primary">hoxK</name>
    <name evidence="16" type="ORF">NCTC10571_00079</name>
</gene>
<protein>
    <submittedName>
        <fullName evidence="16">Uptake hydrogenase small subunit</fullName>
        <ecNumber evidence="16">1.12.99.6</ecNumber>
    </submittedName>
</protein>
<dbReference type="AlphaFoldDB" id="A0A378NQQ1"/>
<dbReference type="GO" id="GO:0051539">
    <property type="term" value="F:4 iron, 4 sulfur cluster binding"/>
    <property type="evidence" value="ECO:0007669"/>
    <property type="project" value="UniProtKB-KW"/>
</dbReference>
<evidence type="ECO:0000256" key="5">
    <source>
        <dbReference type="ARBA" id="ARBA00022475"/>
    </source>
</evidence>
<name>A0A378NQQ1_9FIRM</name>
<evidence type="ECO:0000313" key="17">
    <source>
        <dbReference type="Proteomes" id="UP000255234"/>
    </source>
</evidence>
<dbReference type="GO" id="GO:0009061">
    <property type="term" value="P:anaerobic respiration"/>
    <property type="evidence" value="ECO:0007669"/>
    <property type="project" value="TreeGrafter"/>
</dbReference>
<keyword evidence="10 13" id="KW-0408">Iron</keyword>
<comment type="similarity">
    <text evidence="3">Belongs to the [NiFe]/[NiFeSe] hydrogenase small subunit family.</text>
</comment>
<evidence type="ECO:0000256" key="9">
    <source>
        <dbReference type="ARBA" id="ARBA00023002"/>
    </source>
</evidence>
<dbReference type="Pfam" id="PF01058">
    <property type="entry name" value="Oxidored_q6"/>
    <property type="match status" value="1"/>
</dbReference>
<dbReference type="EC" id="1.12.99.6" evidence="16"/>
<dbReference type="Gene3D" id="4.10.480.10">
    <property type="entry name" value="Cytochrome-c3 hydrogenase, C-terminal domain"/>
    <property type="match status" value="1"/>
</dbReference>
<dbReference type="PANTHER" id="PTHR30013">
    <property type="entry name" value="NIFE / NIFESE HYDROGENASE SMALL SUBUNIT FAMILY MEMBER"/>
    <property type="match status" value="1"/>
</dbReference>
<feature type="binding site" evidence="13">
    <location>
        <position position="293"/>
    </location>
    <ligand>
        <name>[3Fe-4S] cluster</name>
        <dbReference type="ChEBI" id="CHEBI:21137"/>
    </ligand>
</feature>
<dbReference type="InterPro" id="IPR006311">
    <property type="entry name" value="TAT_signal"/>
</dbReference>
<dbReference type="EMBL" id="UGPP01000001">
    <property type="protein sequence ID" value="STY69999.1"/>
    <property type="molecule type" value="Genomic_DNA"/>
</dbReference>
<feature type="binding site" evidence="13">
    <location>
        <position position="265"/>
    </location>
    <ligand>
        <name>[4Fe-4S] cluster</name>
        <dbReference type="ChEBI" id="CHEBI:49883"/>
        <label>2</label>
    </ligand>
</feature>
<dbReference type="GO" id="GO:0051538">
    <property type="term" value="F:3 iron, 4 sulfur cluster binding"/>
    <property type="evidence" value="ECO:0007669"/>
    <property type="project" value="UniProtKB-KW"/>
</dbReference>
<dbReference type="PRINTS" id="PR00614">
    <property type="entry name" value="NIHGNASESMLL"/>
</dbReference>
<feature type="binding site" evidence="13">
    <location>
        <position position="296"/>
    </location>
    <ligand>
        <name>[3Fe-4S] cluster</name>
        <dbReference type="ChEBI" id="CHEBI:21137"/>
    </ligand>
</feature>
<dbReference type="GO" id="GO:0044569">
    <property type="term" value="C:[Ni-Fe] hydrogenase complex"/>
    <property type="evidence" value="ECO:0007669"/>
    <property type="project" value="TreeGrafter"/>
</dbReference>
<dbReference type="Gene3D" id="3.40.50.700">
    <property type="entry name" value="NADH:ubiquinone oxidoreductase-like, 20kDa subunit"/>
    <property type="match status" value="1"/>
</dbReference>
<dbReference type="Proteomes" id="UP000255234">
    <property type="component" value="Unassembled WGS sequence"/>
</dbReference>
<keyword evidence="5" id="KW-1003">Cell membrane</keyword>
<keyword evidence="8" id="KW-0732">Signal</keyword>
<comment type="subunit">
    <text evidence="4">Heterodimer of a large and a small subunit.</text>
</comment>
<dbReference type="Pfam" id="PF14720">
    <property type="entry name" value="NiFe_hyd_SSU_C"/>
    <property type="match status" value="1"/>
</dbReference>
<feature type="binding site" evidence="13">
    <location>
        <position position="64"/>
    </location>
    <ligand>
        <name>[4Fe-4S] cluster</name>
        <dbReference type="ChEBI" id="CHEBI:49883"/>
        <label>1</label>
    </ligand>
</feature>
<evidence type="ECO:0000256" key="3">
    <source>
        <dbReference type="ARBA" id="ARBA00006605"/>
    </source>
</evidence>
<keyword evidence="6 13" id="KW-0004">4Fe-4S</keyword>
<proteinExistence type="inferred from homology"/>
<organism evidence="16 17">
    <name type="scientific">Megamonas hypermegale</name>
    <dbReference type="NCBI Taxonomy" id="158847"/>
    <lineage>
        <taxon>Bacteria</taxon>
        <taxon>Bacillati</taxon>
        <taxon>Bacillota</taxon>
        <taxon>Negativicutes</taxon>
        <taxon>Selenomonadales</taxon>
        <taxon>Selenomonadaceae</taxon>
        <taxon>Megamonas</taxon>
    </lineage>
</organism>
<dbReference type="NCBIfam" id="TIGR01409">
    <property type="entry name" value="TAT_signal_seq"/>
    <property type="match status" value="1"/>
</dbReference>
<feature type="binding site" evidence="13">
    <location>
        <position position="231"/>
    </location>
    <ligand>
        <name>[4Fe-4S] cluster</name>
        <dbReference type="ChEBI" id="CHEBI:49883"/>
        <label>2</label>
    </ligand>
</feature>
<evidence type="ECO:0000259" key="14">
    <source>
        <dbReference type="Pfam" id="PF01058"/>
    </source>
</evidence>
<keyword evidence="13" id="KW-0003">3Fe-4S</keyword>
<evidence type="ECO:0000256" key="6">
    <source>
        <dbReference type="ARBA" id="ARBA00022485"/>
    </source>
</evidence>
<evidence type="ECO:0000256" key="7">
    <source>
        <dbReference type="ARBA" id="ARBA00022723"/>
    </source>
</evidence>
<dbReference type="GO" id="GO:0008901">
    <property type="term" value="F:ferredoxin hydrogenase activity"/>
    <property type="evidence" value="ECO:0007669"/>
    <property type="project" value="InterPro"/>
</dbReference>
<comment type="cofactor">
    <cofactor evidence="1">
        <name>[4Fe-4S] cluster</name>
        <dbReference type="ChEBI" id="CHEBI:49883"/>
    </cofactor>
</comment>
<feature type="domain" description="NADH:ubiquinone oxidoreductase-like 20kDa subunit" evidence="14">
    <location>
        <begin position="61"/>
        <end position="206"/>
    </location>
</feature>
<dbReference type="InterPro" id="IPR037148">
    <property type="entry name" value="NiFe-Hase_small_C_sf"/>
</dbReference>
<evidence type="ECO:0000256" key="4">
    <source>
        <dbReference type="ARBA" id="ARBA00011771"/>
    </source>
</evidence>
<dbReference type="InterPro" id="IPR019546">
    <property type="entry name" value="TAT_signal_bac_arc"/>
</dbReference>
<dbReference type="RefSeq" id="WP_008539132.1">
    <property type="nucleotide sequence ID" value="NZ_UGPP01000001.1"/>
</dbReference>
<dbReference type="InterPro" id="IPR001821">
    <property type="entry name" value="NiFe_hydrogenase_ssu"/>
</dbReference>
<evidence type="ECO:0000259" key="15">
    <source>
        <dbReference type="Pfam" id="PF14720"/>
    </source>
</evidence>
<dbReference type="PANTHER" id="PTHR30013:SF6">
    <property type="entry name" value="HYDROGENASE-1 SMALL CHAIN"/>
    <property type="match status" value="1"/>
</dbReference>
<dbReference type="GeneID" id="62777449"/>
<dbReference type="GO" id="GO:0009375">
    <property type="term" value="C:ferredoxin hydrogenase complex"/>
    <property type="evidence" value="ECO:0007669"/>
    <property type="project" value="InterPro"/>
</dbReference>
<feature type="binding site" evidence="13">
    <location>
        <position position="159"/>
    </location>
    <ligand>
        <name>[4Fe-4S] cluster</name>
        <dbReference type="ChEBI" id="CHEBI:49883"/>
        <label>1</label>
    </ligand>
</feature>
<dbReference type="InterPro" id="IPR037024">
    <property type="entry name" value="NiFe_Hase_small_N_sf"/>
</dbReference>
<keyword evidence="12" id="KW-0472">Membrane</keyword>
<feature type="binding site" evidence="13">
    <location>
        <position position="274"/>
    </location>
    <ligand>
        <name>[3Fe-4S] cluster</name>
        <dbReference type="ChEBI" id="CHEBI:21137"/>
    </ligand>
</feature>
<sequence length="368" mass="39495">MEKYNSIWDMYQKKGMSRRSFIKACTAMAAMLGIAPSMLSEVVEAAEKRLPVVVWLHGHECTGCSEAFIRSGAPMASDVVLNMIALEYDDTLAAASGQPFEEHLQEIIKAYDGQYILAVEGAVPALADSGYCMVGGHAFINQLKEAAAHCAAIINYGSCSAWGGIQAARPNPTQSTGVPNIIGDKPIINVPGCPPIPEVMTGVIAHYAMFGKLPPVDNEGRPKQFFGNRLHDTCYRRPFFDAGLFAEDFNDKGAKAGWCLYKLGCRGPETYSSCGNLRWWNGLSYPVQSGASCIGCTNKNFWDEDPLYERIPDVPGISSLGLGNIDTVGGIALGAMAVGIAGHAATSAIQKKKRDAAEAKKSSERKDG</sequence>
<keyword evidence="7 13" id="KW-0479">Metal-binding</keyword>
<dbReference type="InterPro" id="IPR006137">
    <property type="entry name" value="NADH_UbQ_OxRdtase-like_20kDa"/>
</dbReference>
<evidence type="ECO:0000256" key="2">
    <source>
        <dbReference type="ARBA" id="ARBA00004236"/>
    </source>
</evidence>
<evidence type="ECO:0000256" key="12">
    <source>
        <dbReference type="ARBA" id="ARBA00023136"/>
    </source>
</evidence>
<dbReference type="InterPro" id="IPR027394">
    <property type="entry name" value="Cytochrome-c3_hydrogenase_C"/>
</dbReference>
<evidence type="ECO:0000256" key="11">
    <source>
        <dbReference type="ARBA" id="ARBA00023014"/>
    </source>
</evidence>
<dbReference type="NCBIfam" id="TIGR00391">
    <property type="entry name" value="hydA"/>
    <property type="match status" value="1"/>
</dbReference>
<dbReference type="GO" id="GO:0033748">
    <property type="term" value="F:hydrogenase (acceptor) activity"/>
    <property type="evidence" value="ECO:0007669"/>
    <property type="project" value="UniProtKB-EC"/>
</dbReference>